<dbReference type="InterPro" id="IPR023577">
    <property type="entry name" value="CYTH_domain"/>
</dbReference>
<dbReference type="OrthoDB" id="9777271at2"/>
<dbReference type="EMBL" id="PVZF01000006">
    <property type="protein sequence ID" value="PRY14456.1"/>
    <property type="molecule type" value="Genomic_DNA"/>
</dbReference>
<reference evidence="3 4" key="1">
    <citation type="submission" date="2018-03" db="EMBL/GenBank/DDBJ databases">
        <title>Genomic Encyclopedia of Archaeal and Bacterial Type Strains, Phase II (KMG-II): from individual species to whole genera.</title>
        <authorList>
            <person name="Goeker M."/>
        </authorList>
    </citation>
    <scope>NUCLEOTIDE SEQUENCE [LARGE SCALE GENOMIC DNA]</scope>
    <source>
        <strain evidence="3 4">DSM 19711</strain>
    </source>
</reference>
<dbReference type="PROSITE" id="PS51708">
    <property type="entry name" value="CHAD"/>
    <property type="match status" value="1"/>
</dbReference>
<dbReference type="PANTHER" id="PTHR39339">
    <property type="entry name" value="SLR1444 PROTEIN"/>
    <property type="match status" value="1"/>
</dbReference>
<comment type="caution">
    <text evidence="3">The sequence shown here is derived from an EMBL/GenBank/DDBJ whole genome shotgun (WGS) entry which is preliminary data.</text>
</comment>
<evidence type="ECO:0000313" key="3">
    <source>
        <dbReference type="EMBL" id="PRY14456.1"/>
    </source>
</evidence>
<dbReference type="SMART" id="SM00880">
    <property type="entry name" value="CHAD"/>
    <property type="match status" value="1"/>
</dbReference>
<feature type="domain" description="CHAD" evidence="2">
    <location>
        <begin position="252"/>
        <end position="550"/>
    </location>
</feature>
<evidence type="ECO:0000256" key="1">
    <source>
        <dbReference type="SAM" id="MobiDB-lite"/>
    </source>
</evidence>
<protein>
    <submittedName>
        <fullName evidence="3">CHAD domain-containing protein</fullName>
    </submittedName>
</protein>
<dbReference type="Gene3D" id="2.40.320.10">
    <property type="entry name" value="Hypothetical Protein Pfu-838710-001"/>
    <property type="match status" value="1"/>
</dbReference>
<evidence type="ECO:0000313" key="4">
    <source>
        <dbReference type="Proteomes" id="UP000238083"/>
    </source>
</evidence>
<dbReference type="InterPro" id="IPR033469">
    <property type="entry name" value="CYTH-like_dom_sf"/>
</dbReference>
<dbReference type="Proteomes" id="UP000238083">
    <property type="component" value="Unassembled WGS sequence"/>
</dbReference>
<keyword evidence="4" id="KW-1185">Reference proteome</keyword>
<accession>A0A2T0R335</accession>
<dbReference type="RefSeq" id="WP_106210830.1">
    <property type="nucleotide sequence ID" value="NZ_PVZF01000006.1"/>
</dbReference>
<dbReference type="InterPro" id="IPR007899">
    <property type="entry name" value="CHAD_dom"/>
</dbReference>
<dbReference type="SMART" id="SM01118">
    <property type="entry name" value="CYTH"/>
    <property type="match status" value="1"/>
</dbReference>
<feature type="region of interest" description="Disordered" evidence="1">
    <location>
        <begin position="152"/>
        <end position="174"/>
    </location>
</feature>
<dbReference type="CDD" id="cd07374">
    <property type="entry name" value="CYTH-like_Pase"/>
    <property type="match status" value="1"/>
</dbReference>
<dbReference type="AlphaFoldDB" id="A0A2T0R335"/>
<dbReference type="InterPro" id="IPR038186">
    <property type="entry name" value="CHAD_dom_sf"/>
</dbReference>
<sequence length="550" mass="60309">MVSEHEEVEIKYDVPPGADLPPLAPVLAQLPDATARGYREGDLGEHQLEATYFDTADLRLQAARTTLRRRTGGPDAGWHLKTPGGEGARLEQRLPLGRAVRTVPAALRRLVAELTGDEPLVPVAHVSTRRHVRTVLDATGTRLAELADDHVEARRLRPGPGSSTGPGDAAGATQSWREAELELLDGDRELLHALDAGLRAAGLQHAASASKVGRILTGTGPAPETPAPPVAESAGTRTLARTGPRRTDLSRKSAAADVLLVHLSEQVQQILDQDPRVRADEPDSIHKMRVATRRLRSALRTFQPLLADPTKPVRDELRWLAAELGTARDAEVLRDRLVRSVASLDADPDQQPADPAATGAVPQLVHLQLEGDYRRAHDQVLAELDSERYQALLDWLQHLVEHPAVTARGRRRADEVLPGRVAKTFKALAQLVEEAEGREPGHERDELLHEARKAAKQVRYAAEAVAVVFGKDAKRFARAVTDVQEVLGEHQDSVVTRQRLQDLAASARPDVAFAYGRLFAQEEAHSAATDADFEQTWATMRTKRLHRWLR</sequence>
<dbReference type="SUPFAM" id="SSF55154">
    <property type="entry name" value="CYTH-like phosphatases"/>
    <property type="match status" value="1"/>
</dbReference>
<proteinExistence type="predicted"/>
<dbReference type="Pfam" id="PF01928">
    <property type="entry name" value="CYTH"/>
    <property type="match status" value="1"/>
</dbReference>
<name>A0A2T0R335_9ACTN</name>
<evidence type="ECO:0000259" key="2">
    <source>
        <dbReference type="PROSITE" id="PS51708"/>
    </source>
</evidence>
<organism evidence="3 4">
    <name type="scientific">Kineococcus rhizosphaerae</name>
    <dbReference type="NCBI Taxonomy" id="559628"/>
    <lineage>
        <taxon>Bacteria</taxon>
        <taxon>Bacillati</taxon>
        <taxon>Actinomycetota</taxon>
        <taxon>Actinomycetes</taxon>
        <taxon>Kineosporiales</taxon>
        <taxon>Kineosporiaceae</taxon>
        <taxon>Kineococcus</taxon>
    </lineage>
</organism>
<dbReference type="Pfam" id="PF05235">
    <property type="entry name" value="CHAD"/>
    <property type="match status" value="1"/>
</dbReference>
<gene>
    <name evidence="3" type="ORF">CLV37_10614</name>
</gene>
<feature type="region of interest" description="Disordered" evidence="1">
    <location>
        <begin position="218"/>
        <end position="251"/>
    </location>
</feature>
<dbReference type="PANTHER" id="PTHR39339:SF1">
    <property type="entry name" value="CHAD DOMAIN-CONTAINING PROTEIN"/>
    <property type="match status" value="1"/>
</dbReference>
<dbReference type="Gene3D" id="1.40.20.10">
    <property type="entry name" value="CHAD domain"/>
    <property type="match status" value="1"/>
</dbReference>